<protein>
    <submittedName>
        <fullName evidence="1">Uncharacterized protein</fullName>
    </submittedName>
</protein>
<evidence type="ECO:0000313" key="1">
    <source>
        <dbReference type="EMBL" id="KAG0148339.1"/>
    </source>
</evidence>
<evidence type="ECO:0000313" key="2">
    <source>
        <dbReference type="Proteomes" id="UP000886653"/>
    </source>
</evidence>
<dbReference type="EMBL" id="MU167238">
    <property type="protein sequence ID" value="KAG0148339.1"/>
    <property type="molecule type" value="Genomic_DNA"/>
</dbReference>
<accession>A0A9P6NQD4</accession>
<name>A0A9P6NQD4_9BASI</name>
<keyword evidence="2" id="KW-1185">Reference proteome</keyword>
<reference evidence="1" key="1">
    <citation type="submission" date="2013-11" db="EMBL/GenBank/DDBJ databases">
        <title>Genome sequence of the fusiform rust pathogen reveals effectors for host alternation and coevolution with pine.</title>
        <authorList>
            <consortium name="DOE Joint Genome Institute"/>
            <person name="Smith K."/>
            <person name="Pendleton A."/>
            <person name="Kubisiak T."/>
            <person name="Anderson C."/>
            <person name="Salamov A."/>
            <person name="Aerts A."/>
            <person name="Riley R."/>
            <person name="Clum A."/>
            <person name="Lindquist E."/>
            <person name="Ence D."/>
            <person name="Campbell M."/>
            <person name="Kronenberg Z."/>
            <person name="Feau N."/>
            <person name="Dhillon B."/>
            <person name="Hamelin R."/>
            <person name="Burleigh J."/>
            <person name="Smith J."/>
            <person name="Yandell M."/>
            <person name="Nelson C."/>
            <person name="Grigoriev I."/>
            <person name="Davis J."/>
        </authorList>
    </citation>
    <scope>NUCLEOTIDE SEQUENCE</scope>
    <source>
        <strain evidence="1">G11</strain>
    </source>
</reference>
<proteinExistence type="predicted"/>
<dbReference type="Proteomes" id="UP000886653">
    <property type="component" value="Unassembled WGS sequence"/>
</dbReference>
<comment type="caution">
    <text evidence="1">The sequence shown here is derived from an EMBL/GenBank/DDBJ whole genome shotgun (WGS) entry which is preliminary data.</text>
</comment>
<gene>
    <name evidence="1" type="ORF">CROQUDRAFT_105881</name>
</gene>
<organism evidence="1 2">
    <name type="scientific">Cronartium quercuum f. sp. fusiforme G11</name>
    <dbReference type="NCBI Taxonomy" id="708437"/>
    <lineage>
        <taxon>Eukaryota</taxon>
        <taxon>Fungi</taxon>
        <taxon>Dikarya</taxon>
        <taxon>Basidiomycota</taxon>
        <taxon>Pucciniomycotina</taxon>
        <taxon>Pucciniomycetes</taxon>
        <taxon>Pucciniales</taxon>
        <taxon>Coleosporiaceae</taxon>
        <taxon>Cronartium</taxon>
    </lineage>
</organism>
<dbReference type="AlphaFoldDB" id="A0A9P6NQD4"/>
<sequence>MIGCPESRDDADPEWGVVVGSMGLTEVLLIENALTRALQRLRWHHNAVGFFHSKNRANTQSVFSVRRNKTTEHQIDEGEGNGAVLPFLYRLDSRVRKQVHQLVSSNVKCGRGHEEISSSCEAMSLNEVVYKTFAVDGTLETVLGALPTLREPLHHDFIIRKRRR</sequence>